<reference evidence="1 2" key="1">
    <citation type="submission" date="2016-10" db="EMBL/GenBank/DDBJ databases">
        <title>Genome sequence of the basidiomycete white-rot fungus Trametes pubescens.</title>
        <authorList>
            <person name="Makela M.R."/>
            <person name="Granchi Z."/>
            <person name="Peng M."/>
            <person name="De Vries R.P."/>
            <person name="Grigoriev I."/>
            <person name="Riley R."/>
            <person name="Hilden K."/>
        </authorList>
    </citation>
    <scope>NUCLEOTIDE SEQUENCE [LARGE SCALE GENOMIC DNA]</scope>
    <source>
        <strain evidence="1 2">FBCC735</strain>
    </source>
</reference>
<name>A0A1M2VH84_TRAPU</name>
<accession>A0A1M2VH84</accession>
<gene>
    <name evidence="1" type="ORF">TRAPUB_2265</name>
</gene>
<dbReference type="EMBL" id="MNAD01001244">
    <property type="protein sequence ID" value="OJT06896.1"/>
    <property type="molecule type" value="Genomic_DNA"/>
</dbReference>
<proteinExistence type="predicted"/>
<evidence type="ECO:0000313" key="1">
    <source>
        <dbReference type="EMBL" id="OJT06896.1"/>
    </source>
</evidence>
<dbReference type="Proteomes" id="UP000184267">
    <property type="component" value="Unassembled WGS sequence"/>
</dbReference>
<protein>
    <submittedName>
        <fullName evidence="1">Uncharacterized protein</fullName>
    </submittedName>
</protein>
<organism evidence="1 2">
    <name type="scientific">Trametes pubescens</name>
    <name type="common">White-rot fungus</name>
    <dbReference type="NCBI Taxonomy" id="154538"/>
    <lineage>
        <taxon>Eukaryota</taxon>
        <taxon>Fungi</taxon>
        <taxon>Dikarya</taxon>
        <taxon>Basidiomycota</taxon>
        <taxon>Agaricomycotina</taxon>
        <taxon>Agaricomycetes</taxon>
        <taxon>Polyporales</taxon>
        <taxon>Polyporaceae</taxon>
        <taxon>Trametes</taxon>
    </lineage>
</organism>
<keyword evidence="2" id="KW-1185">Reference proteome</keyword>
<comment type="caution">
    <text evidence="1">The sequence shown here is derived from an EMBL/GenBank/DDBJ whole genome shotgun (WGS) entry which is preliminary data.</text>
</comment>
<dbReference type="OrthoDB" id="2984821at2759"/>
<sequence>MAMHTNIEHAIAAVKGRGHELTVPNVLAAYINHIAPHIAPEDAADENSLAQAAIVSFERAMDKYPAPSPPLPATARTRVLAKTTPAAPAEVAQDAVGKRMFCAEVTKLRDEYLRALLRVSEYDTGAQGCTCLSCGCLLKVRSDQVRKLDSGDEDGVDVVQPVRKRRTRKANMKKGRAVKKVPFDPYAPSTSRVAI</sequence>
<dbReference type="AlphaFoldDB" id="A0A1M2VH84"/>
<evidence type="ECO:0000313" key="2">
    <source>
        <dbReference type="Proteomes" id="UP000184267"/>
    </source>
</evidence>
<dbReference type="OMA" id="AMDKYPA"/>